<dbReference type="GO" id="GO:0106050">
    <property type="term" value="F:tRNA 2'-O-methyltransferase activity"/>
    <property type="evidence" value="ECO:0007669"/>
    <property type="project" value="UniProtKB-UniRule"/>
</dbReference>
<dbReference type="GO" id="GO:0030488">
    <property type="term" value="P:tRNA methylation"/>
    <property type="evidence" value="ECO:0007669"/>
    <property type="project" value="InterPro"/>
</dbReference>
<comment type="similarity">
    <text evidence="1 12">Belongs to the methyltransferase TRM13 family.</text>
</comment>
<dbReference type="Pfam" id="PF05206">
    <property type="entry name" value="TRM13"/>
    <property type="match status" value="1"/>
</dbReference>
<evidence type="ECO:0000256" key="1">
    <source>
        <dbReference type="ARBA" id="ARBA00005265"/>
    </source>
</evidence>
<dbReference type="InterPro" id="IPR039044">
    <property type="entry name" value="Trm13"/>
</dbReference>
<evidence type="ECO:0000256" key="13">
    <source>
        <dbReference type="SAM" id="MobiDB-lite"/>
    </source>
</evidence>
<keyword evidence="2 12" id="KW-0489">Methyltransferase</keyword>
<sequence length="439" mass="49045">MADPIEPENEPECKRMKHATSDGPVRCKFFVQRKKRLCKMTVGAGKEYCGEHEPTTATGSSTSSSEPDRMPCPLDPKHTVSAAKLEKHLKICNARPPAEQLPYIVPGINCTSDDDGEGGTGDRVAVGEKLSDIPVEQLTALIAKINLIYQTAEPLIKEQSPRHAILAGELAVEHYGPQTLKHLIQSSALLGLLEQHAFLRDETAFVEFGAGKGQVSYWLARIVETQLRHSRVLLVDRASHRHKKDNKIETRDIVQRVRADIADLELVRVDLLGACRRVVGIGKHLCGSATDLALRCLVRSQRADGAARVQGCLFALCCHHRCEWRTFAGKQFLRDHGLDRADFERILRMVSWAVCGTGRSRERTQDEDDGSGKPDRCGLTRPEREAIGRRCKRLLDIARLSYMERHGYEAHLKYYVPSDITLENVALVCTDRSGSRKDE</sequence>
<comment type="catalytic activity">
    <reaction evidence="11 12">
        <text>adenosine(4) in tRNA(His) + S-adenosyl-L-methionine = 2'-O-methyladenosine(4) in tRNA(His) + S-adenosyl-L-homocysteine + H(+)</text>
        <dbReference type="Rhea" id="RHEA:43196"/>
        <dbReference type="Rhea" id="RHEA-COMP:10401"/>
        <dbReference type="Rhea" id="RHEA-COMP:10402"/>
        <dbReference type="ChEBI" id="CHEBI:15378"/>
        <dbReference type="ChEBI" id="CHEBI:57856"/>
        <dbReference type="ChEBI" id="CHEBI:59789"/>
        <dbReference type="ChEBI" id="CHEBI:74411"/>
        <dbReference type="ChEBI" id="CHEBI:74477"/>
        <dbReference type="EC" id="2.1.1.225"/>
    </reaction>
</comment>
<dbReference type="GO" id="GO:0008270">
    <property type="term" value="F:zinc ion binding"/>
    <property type="evidence" value="ECO:0007669"/>
    <property type="project" value="UniProtKB-KW"/>
</dbReference>
<dbReference type="EnsemblMetazoa" id="ADIR000953-RA">
    <property type="protein sequence ID" value="ADIR000953-PA"/>
    <property type="gene ID" value="ADIR000953"/>
</dbReference>
<keyword evidence="16" id="KW-1185">Reference proteome</keyword>
<evidence type="ECO:0000256" key="4">
    <source>
        <dbReference type="ARBA" id="ARBA00022691"/>
    </source>
</evidence>
<proteinExistence type="inferred from homology"/>
<feature type="region of interest" description="Disordered" evidence="13">
    <location>
        <begin position="1"/>
        <end position="20"/>
    </location>
</feature>
<keyword evidence="3 12" id="KW-0808">Transferase</keyword>
<reference evidence="15" key="2">
    <citation type="submission" date="2020-05" db="UniProtKB">
        <authorList>
            <consortium name="EnsemblMetazoa"/>
        </authorList>
    </citation>
    <scope>IDENTIFICATION</scope>
    <source>
        <strain evidence="15">WRAIR2</strain>
    </source>
</reference>
<evidence type="ECO:0000256" key="12">
    <source>
        <dbReference type="RuleBase" id="RU367103"/>
    </source>
</evidence>
<dbReference type="PANTHER" id="PTHR12998:SF0">
    <property type="entry name" value="TRNA:M(4)X MODIFICATION ENZYME TRM13 HOMOLOG"/>
    <property type="match status" value="1"/>
</dbReference>
<evidence type="ECO:0000256" key="2">
    <source>
        <dbReference type="ARBA" id="ARBA00022603"/>
    </source>
</evidence>
<dbReference type="EC" id="2.1.1.225" evidence="12"/>
<reference evidence="16" key="1">
    <citation type="submission" date="2013-03" db="EMBL/GenBank/DDBJ databases">
        <title>The Genome Sequence of Anopheles dirus WRAIR2.</title>
        <authorList>
            <consortium name="The Broad Institute Genomics Platform"/>
            <person name="Neafsey D.E."/>
            <person name="Walton C."/>
            <person name="Walker B."/>
            <person name="Young S.K."/>
            <person name="Zeng Q."/>
            <person name="Gargeya S."/>
            <person name="Fitzgerald M."/>
            <person name="Haas B."/>
            <person name="Abouelleil A."/>
            <person name="Allen A.W."/>
            <person name="Alvarado L."/>
            <person name="Arachchi H.M."/>
            <person name="Berlin A.M."/>
            <person name="Chapman S.B."/>
            <person name="Gainer-Dewar J."/>
            <person name="Goldberg J."/>
            <person name="Griggs A."/>
            <person name="Gujja S."/>
            <person name="Hansen M."/>
            <person name="Howarth C."/>
            <person name="Imamovic A."/>
            <person name="Ireland A."/>
            <person name="Larimer J."/>
            <person name="McCowan C."/>
            <person name="Murphy C."/>
            <person name="Pearson M."/>
            <person name="Poon T.W."/>
            <person name="Priest M."/>
            <person name="Roberts A."/>
            <person name="Saif S."/>
            <person name="Shea T."/>
            <person name="Sisk P."/>
            <person name="Sykes S."/>
            <person name="Wortman J."/>
            <person name="Nusbaum C."/>
            <person name="Birren B."/>
        </authorList>
    </citation>
    <scope>NUCLEOTIDE SEQUENCE [LARGE SCALE GENOMIC DNA]</scope>
    <source>
        <strain evidence="16">WRAIR2</strain>
    </source>
</reference>
<evidence type="ECO:0000256" key="10">
    <source>
        <dbReference type="ARBA" id="ARBA00048635"/>
    </source>
</evidence>
<name>A0A182MZZ8_9DIPT</name>
<dbReference type="InterPro" id="IPR007871">
    <property type="entry name" value="Methyltransferase_TRM13"/>
</dbReference>
<dbReference type="STRING" id="7168.A0A182MZZ8"/>
<comment type="catalytic activity">
    <reaction evidence="9 12">
        <text>cytidine(4) in tRNA(Pro) + S-adenosyl-L-methionine = 2'-O-methylcytidine(4) in tRNA(Pro) + S-adenosyl-L-homocysteine + H(+)</text>
        <dbReference type="Rhea" id="RHEA:32767"/>
        <dbReference type="Rhea" id="RHEA-COMP:10397"/>
        <dbReference type="Rhea" id="RHEA-COMP:10398"/>
        <dbReference type="ChEBI" id="CHEBI:15378"/>
        <dbReference type="ChEBI" id="CHEBI:57856"/>
        <dbReference type="ChEBI" id="CHEBI:59789"/>
        <dbReference type="ChEBI" id="CHEBI:74495"/>
        <dbReference type="ChEBI" id="CHEBI:82748"/>
        <dbReference type="EC" id="2.1.1.225"/>
    </reaction>
</comment>
<keyword evidence="6 12" id="KW-0479">Metal-binding</keyword>
<dbReference type="PANTHER" id="PTHR12998">
    <property type="entry name" value="TRNA:M(4)X MODIFICATION ENZYME TRM13 HOMOLOG"/>
    <property type="match status" value="1"/>
</dbReference>
<evidence type="ECO:0000256" key="6">
    <source>
        <dbReference type="ARBA" id="ARBA00022723"/>
    </source>
</evidence>
<dbReference type="PROSITE" id="PS51800">
    <property type="entry name" value="ZF_CHHC_U11_48K"/>
    <property type="match status" value="1"/>
</dbReference>
<organism evidence="15 16">
    <name type="scientific">Anopheles dirus</name>
    <dbReference type="NCBI Taxonomy" id="7168"/>
    <lineage>
        <taxon>Eukaryota</taxon>
        <taxon>Metazoa</taxon>
        <taxon>Ecdysozoa</taxon>
        <taxon>Arthropoda</taxon>
        <taxon>Hexapoda</taxon>
        <taxon>Insecta</taxon>
        <taxon>Pterygota</taxon>
        <taxon>Neoptera</taxon>
        <taxon>Endopterygota</taxon>
        <taxon>Diptera</taxon>
        <taxon>Nematocera</taxon>
        <taxon>Culicoidea</taxon>
        <taxon>Culicidae</taxon>
        <taxon>Anophelinae</taxon>
        <taxon>Anopheles</taxon>
    </lineage>
</organism>
<evidence type="ECO:0000313" key="16">
    <source>
        <dbReference type="Proteomes" id="UP000075884"/>
    </source>
</evidence>
<dbReference type="Proteomes" id="UP000075884">
    <property type="component" value="Unassembled WGS sequence"/>
</dbReference>
<dbReference type="InterPro" id="IPR021721">
    <property type="entry name" value="Znf_CCCH-type_TRM13"/>
</dbReference>
<dbReference type="Pfam" id="PF11722">
    <property type="entry name" value="zf-TRM13_CCCH"/>
    <property type="match status" value="1"/>
</dbReference>
<feature type="domain" description="CHHC U11-48K-type" evidence="14">
    <location>
        <begin position="69"/>
        <end position="96"/>
    </location>
</feature>
<evidence type="ECO:0000259" key="14">
    <source>
        <dbReference type="PROSITE" id="PS51800"/>
    </source>
</evidence>
<keyword evidence="5 12" id="KW-0819">tRNA processing</keyword>
<dbReference type="InterPro" id="IPR022776">
    <property type="entry name" value="TRM13/UPF0224_CHHC_Znf_dom"/>
</dbReference>
<evidence type="ECO:0000256" key="11">
    <source>
        <dbReference type="ARBA" id="ARBA00049393"/>
    </source>
</evidence>
<comment type="function">
    <text evidence="12">tRNA methylase which 2'-O-methylates cytidine(4) in tRNA(Pro) and tRNA(Gly)(GCC), and adenosine(4) in tRNA(His).</text>
</comment>
<evidence type="ECO:0000313" key="15">
    <source>
        <dbReference type="EnsemblMetazoa" id="ADIR000953-PA"/>
    </source>
</evidence>
<keyword evidence="8 12" id="KW-0862">Zinc</keyword>
<evidence type="ECO:0000256" key="5">
    <source>
        <dbReference type="ARBA" id="ARBA00022694"/>
    </source>
</evidence>
<accession>A0A182MZZ8</accession>
<evidence type="ECO:0000256" key="9">
    <source>
        <dbReference type="ARBA" id="ARBA00048165"/>
    </source>
</evidence>
<dbReference type="VEuPathDB" id="VectorBase:ADIR000953"/>
<feature type="compositionally biased region" description="Low complexity" evidence="13">
    <location>
        <begin position="55"/>
        <end position="65"/>
    </location>
</feature>
<feature type="compositionally biased region" description="Acidic residues" evidence="13">
    <location>
        <begin position="1"/>
        <end position="10"/>
    </location>
</feature>
<evidence type="ECO:0000256" key="8">
    <source>
        <dbReference type="ARBA" id="ARBA00022833"/>
    </source>
</evidence>
<feature type="region of interest" description="Disordered" evidence="13">
    <location>
        <begin position="48"/>
        <end position="72"/>
    </location>
</feature>
<keyword evidence="4 12" id="KW-0949">S-adenosyl-L-methionine</keyword>
<dbReference type="Pfam" id="PF05253">
    <property type="entry name" value="zf-U11-48K"/>
    <property type="match status" value="1"/>
</dbReference>
<comment type="catalytic activity">
    <reaction evidence="10 12">
        <text>cytidine(4) in tRNA(Gly)(GCC) + S-adenosyl-L-methionine = 2'-O-methylcytidine(4) in tRNA(Gly)(GCC) + S-adenosyl-L-homocysteine + H(+)</text>
        <dbReference type="Rhea" id="RHEA:43192"/>
        <dbReference type="Rhea" id="RHEA-COMP:10399"/>
        <dbReference type="Rhea" id="RHEA-COMP:10400"/>
        <dbReference type="ChEBI" id="CHEBI:15378"/>
        <dbReference type="ChEBI" id="CHEBI:57856"/>
        <dbReference type="ChEBI" id="CHEBI:59789"/>
        <dbReference type="ChEBI" id="CHEBI:74495"/>
        <dbReference type="ChEBI" id="CHEBI:82748"/>
        <dbReference type="EC" id="2.1.1.225"/>
    </reaction>
</comment>
<protein>
    <recommendedName>
        <fullName evidence="12">tRNA:m(4)X modification enzyme TRM13</fullName>
        <ecNumber evidence="12">2.1.1.225</ecNumber>
    </recommendedName>
</protein>
<keyword evidence="7 12" id="KW-0863">Zinc-finger</keyword>
<evidence type="ECO:0000256" key="3">
    <source>
        <dbReference type="ARBA" id="ARBA00022679"/>
    </source>
</evidence>
<evidence type="ECO:0000256" key="7">
    <source>
        <dbReference type="ARBA" id="ARBA00022771"/>
    </source>
</evidence>
<dbReference type="AlphaFoldDB" id="A0A182MZZ8"/>